<dbReference type="Gene3D" id="2.60.40.10">
    <property type="entry name" value="Immunoglobulins"/>
    <property type="match status" value="1"/>
</dbReference>
<dbReference type="InterPro" id="IPR013783">
    <property type="entry name" value="Ig-like_fold"/>
</dbReference>
<dbReference type="InterPro" id="IPR000601">
    <property type="entry name" value="PKD_dom"/>
</dbReference>
<dbReference type="EMBL" id="BNDV01000012">
    <property type="protein sequence ID" value="GHI15723.1"/>
    <property type="molecule type" value="Genomic_DNA"/>
</dbReference>
<keyword evidence="5" id="KW-1185">Reference proteome</keyword>
<evidence type="ECO:0000256" key="2">
    <source>
        <dbReference type="SAM" id="SignalP"/>
    </source>
</evidence>
<dbReference type="Proteomes" id="UP000660554">
    <property type="component" value="Unassembled WGS sequence"/>
</dbReference>
<dbReference type="PROSITE" id="PS50093">
    <property type="entry name" value="PKD"/>
    <property type="match status" value="1"/>
</dbReference>
<feature type="region of interest" description="Disordered" evidence="1">
    <location>
        <begin position="28"/>
        <end position="56"/>
    </location>
</feature>
<evidence type="ECO:0000313" key="5">
    <source>
        <dbReference type="Proteomes" id="UP000660554"/>
    </source>
</evidence>
<evidence type="ECO:0000259" key="3">
    <source>
        <dbReference type="PROSITE" id="PS50093"/>
    </source>
</evidence>
<dbReference type="InterPro" id="IPR035986">
    <property type="entry name" value="PKD_dom_sf"/>
</dbReference>
<feature type="signal peptide" evidence="2">
    <location>
        <begin position="1"/>
        <end position="30"/>
    </location>
</feature>
<name>A0ABQ3NSG8_STRVG</name>
<keyword evidence="2" id="KW-0732">Signal</keyword>
<dbReference type="SUPFAM" id="SSF49299">
    <property type="entry name" value="PKD domain"/>
    <property type="match status" value="1"/>
</dbReference>
<feature type="region of interest" description="Disordered" evidence="1">
    <location>
        <begin position="481"/>
        <end position="509"/>
    </location>
</feature>
<accession>A0ABQ3NSG8</accession>
<proteinExistence type="predicted"/>
<sequence length="550" mass="56734">MGGPVRNHRLVMTAALVAAGLGLVPSTASAADGPTKPVAQGPAASGNAAKASGETFHSPAERTVRTALPGARNKAADDHPGLAVELTGESYSAHRLGLTTKITGPDAELAVVVDFGDGTTEKKTVKGTGEIYHDHVYAEVGEYVVKVTVTDVANGIQGANQIAFATAGAKFTPHAPTRLLDTRDGTGAKAGKVVGRGTTRVKVAGNSGIPAGARAVVLNVTVTNTTADGHVTAYAGGGARPDTSNLNYTAGQSVPNLVIVPVGEDGYVELFNGGWSPVDLVADVTGYFTRSAAGGYTAMTPARFVDTREGLGTAKGRLAGRGTFTTQIDGLKNVPKGITAVALNVTATNPGEAGHLSVFPGGGQTPTASNLNFTAGQTVANSVIVPVSADGRISVFNGAWAGTDVVVDVVGYYSKGSKAAYRAVDPWRAIDTRDTVAWPGRLPARGYFSQWFAPEPEGVEAFTFNTTVTNTTDSGFLSVAPSPLPWEENTDPNAPKPPRPGSSTLNWTKGATVPNLVQTGVGEYGIINFWNQGWKDADLIVDVFGVYETN</sequence>
<protein>
    <recommendedName>
        <fullName evidence="3">PKD domain-containing protein</fullName>
    </recommendedName>
</protein>
<evidence type="ECO:0000313" key="4">
    <source>
        <dbReference type="EMBL" id="GHI15723.1"/>
    </source>
</evidence>
<feature type="chain" id="PRO_5046418315" description="PKD domain-containing protein" evidence="2">
    <location>
        <begin position="31"/>
        <end position="550"/>
    </location>
</feature>
<gene>
    <name evidence="4" type="ORF">Scinn_51860</name>
</gene>
<evidence type="ECO:0000256" key="1">
    <source>
        <dbReference type="SAM" id="MobiDB-lite"/>
    </source>
</evidence>
<feature type="domain" description="PKD" evidence="3">
    <location>
        <begin position="114"/>
        <end position="151"/>
    </location>
</feature>
<organism evidence="4 5">
    <name type="scientific">Streptomyces virginiae</name>
    <name type="common">Streptomyces cinnamonensis</name>
    <dbReference type="NCBI Taxonomy" id="1961"/>
    <lineage>
        <taxon>Bacteria</taxon>
        <taxon>Bacillati</taxon>
        <taxon>Actinomycetota</taxon>
        <taxon>Actinomycetes</taxon>
        <taxon>Kitasatosporales</taxon>
        <taxon>Streptomycetaceae</taxon>
        <taxon>Streptomyces</taxon>
    </lineage>
</organism>
<reference evidence="5" key="1">
    <citation type="submission" date="2020-09" db="EMBL/GenBank/DDBJ databases">
        <title>Whole genome shotgun sequence of Streptomyces cinnamonensis NBRC 15873.</title>
        <authorList>
            <person name="Komaki H."/>
            <person name="Tamura T."/>
        </authorList>
    </citation>
    <scope>NUCLEOTIDE SEQUENCE [LARGE SCALE GENOMIC DNA]</scope>
    <source>
        <strain evidence="5">NBRC 15873</strain>
    </source>
</reference>
<comment type="caution">
    <text evidence="4">The sequence shown here is derived from an EMBL/GenBank/DDBJ whole genome shotgun (WGS) entry which is preliminary data.</text>
</comment>